<keyword evidence="5" id="KW-0521">NADP</keyword>
<dbReference type="Proteomes" id="UP000751190">
    <property type="component" value="Unassembled WGS sequence"/>
</dbReference>
<evidence type="ECO:0000256" key="11">
    <source>
        <dbReference type="ARBA" id="ARBA00047652"/>
    </source>
</evidence>
<evidence type="ECO:0000256" key="2">
    <source>
        <dbReference type="ARBA" id="ARBA00022630"/>
    </source>
</evidence>
<feature type="region of interest" description="Disordered" evidence="14">
    <location>
        <begin position="54"/>
        <end position="86"/>
    </location>
</feature>
<evidence type="ECO:0000256" key="10">
    <source>
        <dbReference type="ARBA" id="ARBA00047287"/>
    </source>
</evidence>
<comment type="catalytic activity">
    <reaction evidence="11">
        <text>5,6-dihydrouridine(16) in tRNA + NADP(+) = uridine(16) in tRNA + NADPH + H(+)</text>
        <dbReference type="Rhea" id="RHEA:53376"/>
        <dbReference type="Rhea" id="RHEA-COMP:13543"/>
        <dbReference type="Rhea" id="RHEA-COMP:13544"/>
        <dbReference type="ChEBI" id="CHEBI:15378"/>
        <dbReference type="ChEBI" id="CHEBI:57783"/>
        <dbReference type="ChEBI" id="CHEBI:58349"/>
        <dbReference type="ChEBI" id="CHEBI:65315"/>
        <dbReference type="ChEBI" id="CHEBI:74443"/>
        <dbReference type="EC" id="1.3.1.88"/>
    </reaction>
    <physiologicalReaction direction="right-to-left" evidence="11">
        <dbReference type="Rhea" id="RHEA:53378"/>
    </physiologicalReaction>
</comment>
<dbReference type="InterPro" id="IPR013785">
    <property type="entry name" value="Aldolase_TIM"/>
</dbReference>
<dbReference type="CDD" id="cd02801">
    <property type="entry name" value="DUS_like_FMN"/>
    <property type="match status" value="1"/>
</dbReference>
<dbReference type="EC" id="1.3.1.88" evidence="9"/>
<dbReference type="GO" id="GO:0050660">
    <property type="term" value="F:flavin adenine dinucleotide binding"/>
    <property type="evidence" value="ECO:0007669"/>
    <property type="project" value="InterPro"/>
</dbReference>
<comment type="catalytic activity">
    <reaction evidence="10">
        <text>5,6-dihydrouridine(17) in tRNA + NAD(+) = uridine(17) in tRNA + NADH + H(+)</text>
        <dbReference type="Rhea" id="RHEA:53372"/>
        <dbReference type="Rhea" id="RHEA-COMP:13541"/>
        <dbReference type="Rhea" id="RHEA-COMP:13542"/>
        <dbReference type="ChEBI" id="CHEBI:15378"/>
        <dbReference type="ChEBI" id="CHEBI:57540"/>
        <dbReference type="ChEBI" id="CHEBI:57945"/>
        <dbReference type="ChEBI" id="CHEBI:65315"/>
        <dbReference type="ChEBI" id="CHEBI:74443"/>
        <dbReference type="EC" id="1.3.1.88"/>
    </reaction>
    <physiologicalReaction direction="right-to-left" evidence="10">
        <dbReference type="Rhea" id="RHEA:53374"/>
    </physiologicalReaction>
</comment>
<evidence type="ECO:0000256" key="5">
    <source>
        <dbReference type="ARBA" id="ARBA00022857"/>
    </source>
</evidence>
<gene>
    <name evidence="16" type="ORF">KFE25_009594</name>
</gene>
<comment type="caution">
    <text evidence="16">The sequence shown here is derived from an EMBL/GenBank/DDBJ whole genome shotgun (WGS) entry which is preliminary data.</text>
</comment>
<comment type="cofactor">
    <cofactor evidence="1">
        <name>FMN</name>
        <dbReference type="ChEBI" id="CHEBI:58210"/>
    </cofactor>
</comment>
<dbReference type="Gene3D" id="3.20.20.70">
    <property type="entry name" value="Aldolase class I"/>
    <property type="match status" value="1"/>
</dbReference>
<evidence type="ECO:0000256" key="3">
    <source>
        <dbReference type="ARBA" id="ARBA00022643"/>
    </source>
</evidence>
<feature type="domain" description="DUS-like FMN-binding" evidence="15">
    <location>
        <begin position="121"/>
        <end position="411"/>
    </location>
</feature>
<dbReference type="AlphaFoldDB" id="A0A8J6CKJ9"/>
<keyword evidence="7" id="KW-0520">NAD</keyword>
<comment type="catalytic activity">
    <reaction evidence="13">
        <text>5,6-dihydrouridine(17) in tRNA + NADP(+) = uridine(17) in tRNA + NADPH + H(+)</text>
        <dbReference type="Rhea" id="RHEA:53368"/>
        <dbReference type="Rhea" id="RHEA-COMP:13541"/>
        <dbReference type="Rhea" id="RHEA-COMP:13542"/>
        <dbReference type="ChEBI" id="CHEBI:15378"/>
        <dbReference type="ChEBI" id="CHEBI:57783"/>
        <dbReference type="ChEBI" id="CHEBI:58349"/>
        <dbReference type="ChEBI" id="CHEBI:65315"/>
        <dbReference type="ChEBI" id="CHEBI:74443"/>
        <dbReference type="EC" id="1.3.1.88"/>
    </reaction>
    <physiologicalReaction direction="right-to-left" evidence="13">
        <dbReference type="Rhea" id="RHEA:53370"/>
    </physiologicalReaction>
</comment>
<dbReference type="EMBL" id="JAGTXO010000001">
    <property type="protein sequence ID" value="KAG8471173.1"/>
    <property type="molecule type" value="Genomic_DNA"/>
</dbReference>
<evidence type="ECO:0000256" key="7">
    <source>
        <dbReference type="ARBA" id="ARBA00023027"/>
    </source>
</evidence>
<keyword evidence="6" id="KW-0560">Oxidoreductase</keyword>
<dbReference type="PANTHER" id="PTHR11082">
    <property type="entry name" value="TRNA-DIHYDROURIDINE SYNTHASE"/>
    <property type="match status" value="1"/>
</dbReference>
<keyword evidence="2" id="KW-0285">Flavoprotein</keyword>
<keyword evidence="3" id="KW-0288">FMN</keyword>
<evidence type="ECO:0000256" key="8">
    <source>
        <dbReference type="ARBA" id="ARBA00038313"/>
    </source>
</evidence>
<dbReference type="Pfam" id="PF01207">
    <property type="entry name" value="Dus"/>
    <property type="match status" value="1"/>
</dbReference>
<comment type="similarity">
    <text evidence="8">Belongs to the Dus family. Dus1 subfamily.</text>
</comment>
<evidence type="ECO:0000313" key="17">
    <source>
        <dbReference type="Proteomes" id="UP000751190"/>
    </source>
</evidence>
<evidence type="ECO:0000313" key="16">
    <source>
        <dbReference type="EMBL" id="KAG8471173.1"/>
    </source>
</evidence>
<dbReference type="SUPFAM" id="SSF51395">
    <property type="entry name" value="FMN-linked oxidoreductases"/>
    <property type="match status" value="1"/>
</dbReference>
<evidence type="ECO:0000256" key="6">
    <source>
        <dbReference type="ARBA" id="ARBA00023002"/>
    </source>
</evidence>
<evidence type="ECO:0000256" key="9">
    <source>
        <dbReference type="ARBA" id="ARBA00038890"/>
    </source>
</evidence>
<reference evidence="16" key="1">
    <citation type="submission" date="2021-05" db="EMBL/GenBank/DDBJ databases">
        <title>The genome of the haptophyte Pavlova lutheri (Diacronema luteri, Pavlovales) - a model for lipid biosynthesis in eukaryotic algae.</title>
        <authorList>
            <person name="Hulatt C.J."/>
            <person name="Posewitz M.C."/>
        </authorList>
    </citation>
    <scope>NUCLEOTIDE SEQUENCE</scope>
    <source>
        <strain evidence="16">NIVA-4/92</strain>
    </source>
</reference>
<feature type="compositionally biased region" description="Basic and acidic residues" evidence="14">
    <location>
        <begin position="54"/>
        <end position="76"/>
    </location>
</feature>
<dbReference type="GO" id="GO:0017150">
    <property type="term" value="F:tRNA dihydrouridine synthase activity"/>
    <property type="evidence" value="ECO:0007669"/>
    <property type="project" value="InterPro"/>
</dbReference>
<dbReference type="InterPro" id="IPR035587">
    <property type="entry name" value="DUS-like_FMN-bd"/>
</dbReference>
<evidence type="ECO:0000259" key="15">
    <source>
        <dbReference type="Pfam" id="PF01207"/>
    </source>
</evidence>
<evidence type="ECO:0000256" key="12">
    <source>
        <dbReference type="ARBA" id="ARBA00048934"/>
    </source>
</evidence>
<evidence type="ECO:0000256" key="4">
    <source>
        <dbReference type="ARBA" id="ARBA00022694"/>
    </source>
</evidence>
<sequence>MVGDEGGGERDGAMEAPRAAAREARLCELVEKSARGEPLSKSAIKKLRKLEWRASSEARERVKDVRKERRELRKQGDAPAAAAPACAPTRALRAPFSLTPADAGARAYAFWRRIGEPKAVLAPMVNHSELAFRLLARRHGAPLVYTQMLNATSFVSSAAYRADNFERLAADRPLIAQFAGDNGATIERAARHVVGAVDAIDLNCGCPQAIAKRGHYGAYLLDEPDLIVSIVQHLSGTLDVPVCVKIRVLPSAAATLSLALRLQEAGCVLLTVHGRTRERKSRGEADWAAIAAVKAALAIPVIANGGVERAEDFAACLAATGADAVMTSEAALENPAIFAGAPCTRARQLALAAEYVALADEHRPPSFAIVKSHLFKLLYISLAEHTDLRAALGAAKSHEQLRAVYNELAARERAVGDAAPDAFAARCDCDGAPFVSWYRRHRGVVSGGDGGGAVAGGAVDADYAP</sequence>
<dbReference type="OrthoDB" id="272303at2759"/>
<accession>A0A8J6CKJ9</accession>
<evidence type="ECO:0000256" key="14">
    <source>
        <dbReference type="SAM" id="MobiDB-lite"/>
    </source>
</evidence>
<protein>
    <recommendedName>
        <fullName evidence="9">tRNA-dihydrouridine(16/17) synthase [NAD(P)(+)]</fullName>
        <ecNumber evidence="9">1.3.1.88</ecNumber>
    </recommendedName>
</protein>
<dbReference type="InterPro" id="IPR018517">
    <property type="entry name" value="tRNA_hU_synthase_CS"/>
</dbReference>
<name>A0A8J6CKJ9_DIALT</name>
<dbReference type="PROSITE" id="PS01136">
    <property type="entry name" value="UPF0034"/>
    <property type="match status" value="1"/>
</dbReference>
<dbReference type="PANTHER" id="PTHR11082:SF5">
    <property type="entry name" value="TRNA-DIHYDROURIDINE(16_17) SYNTHASE [NAD(P)(+)]-LIKE"/>
    <property type="match status" value="1"/>
</dbReference>
<organism evidence="16 17">
    <name type="scientific">Diacronema lutheri</name>
    <name type="common">Unicellular marine alga</name>
    <name type="synonym">Monochrysis lutheri</name>
    <dbReference type="NCBI Taxonomy" id="2081491"/>
    <lineage>
        <taxon>Eukaryota</taxon>
        <taxon>Haptista</taxon>
        <taxon>Haptophyta</taxon>
        <taxon>Pavlovophyceae</taxon>
        <taxon>Pavlovales</taxon>
        <taxon>Pavlovaceae</taxon>
        <taxon>Diacronema</taxon>
    </lineage>
</organism>
<comment type="catalytic activity">
    <reaction evidence="12">
        <text>5,6-dihydrouridine(16) in tRNA + NAD(+) = uridine(16) in tRNA + NADH + H(+)</text>
        <dbReference type="Rhea" id="RHEA:53380"/>
        <dbReference type="Rhea" id="RHEA-COMP:13543"/>
        <dbReference type="Rhea" id="RHEA-COMP:13544"/>
        <dbReference type="ChEBI" id="CHEBI:15378"/>
        <dbReference type="ChEBI" id="CHEBI:57540"/>
        <dbReference type="ChEBI" id="CHEBI:57945"/>
        <dbReference type="ChEBI" id="CHEBI:65315"/>
        <dbReference type="ChEBI" id="CHEBI:74443"/>
        <dbReference type="EC" id="1.3.1.88"/>
    </reaction>
    <physiologicalReaction direction="right-to-left" evidence="12">
        <dbReference type="Rhea" id="RHEA:53382"/>
    </physiologicalReaction>
</comment>
<evidence type="ECO:0000256" key="13">
    <source>
        <dbReference type="ARBA" id="ARBA00049467"/>
    </source>
</evidence>
<keyword evidence="17" id="KW-1185">Reference proteome</keyword>
<proteinExistence type="inferred from homology"/>
<evidence type="ECO:0000256" key="1">
    <source>
        <dbReference type="ARBA" id="ARBA00001917"/>
    </source>
</evidence>
<keyword evidence="4" id="KW-0819">tRNA processing</keyword>
<dbReference type="OMA" id="ISPPVWQ"/>